<reference evidence="2 3" key="1">
    <citation type="journal article" date="2024" name="Plant Biotechnol. J.">
        <title>Dendrobium thyrsiflorum genome and its molecular insights into genes involved in important horticultural traits.</title>
        <authorList>
            <person name="Chen B."/>
            <person name="Wang J.Y."/>
            <person name="Zheng P.J."/>
            <person name="Li K.L."/>
            <person name="Liang Y.M."/>
            <person name="Chen X.F."/>
            <person name="Zhang C."/>
            <person name="Zhao X."/>
            <person name="He X."/>
            <person name="Zhang G.Q."/>
            <person name="Liu Z.J."/>
            <person name="Xu Q."/>
        </authorList>
    </citation>
    <scope>NUCLEOTIDE SEQUENCE [LARGE SCALE GENOMIC DNA]</scope>
    <source>
        <strain evidence="2">GZMU011</strain>
    </source>
</reference>
<evidence type="ECO:0000313" key="2">
    <source>
        <dbReference type="EMBL" id="KAL0905467.1"/>
    </source>
</evidence>
<organism evidence="2 3">
    <name type="scientific">Dendrobium thyrsiflorum</name>
    <name type="common">Pinecone-like raceme dendrobium</name>
    <name type="synonym">Orchid</name>
    <dbReference type="NCBI Taxonomy" id="117978"/>
    <lineage>
        <taxon>Eukaryota</taxon>
        <taxon>Viridiplantae</taxon>
        <taxon>Streptophyta</taxon>
        <taxon>Embryophyta</taxon>
        <taxon>Tracheophyta</taxon>
        <taxon>Spermatophyta</taxon>
        <taxon>Magnoliopsida</taxon>
        <taxon>Liliopsida</taxon>
        <taxon>Asparagales</taxon>
        <taxon>Orchidaceae</taxon>
        <taxon>Epidendroideae</taxon>
        <taxon>Malaxideae</taxon>
        <taxon>Dendrobiinae</taxon>
        <taxon>Dendrobium</taxon>
    </lineage>
</organism>
<name>A0ABD0U0G2_DENTH</name>
<gene>
    <name evidence="2" type="ORF">M5K25_023889</name>
</gene>
<evidence type="ECO:0000256" key="1">
    <source>
        <dbReference type="SAM" id="MobiDB-lite"/>
    </source>
</evidence>
<dbReference type="EMBL" id="JANQDX010000018">
    <property type="protein sequence ID" value="KAL0905467.1"/>
    <property type="molecule type" value="Genomic_DNA"/>
</dbReference>
<comment type="caution">
    <text evidence="2">The sequence shown here is derived from an EMBL/GenBank/DDBJ whole genome shotgun (WGS) entry which is preliminary data.</text>
</comment>
<sequence length="119" mass="13183">MGNCLVLQERKAIRFKEKDEVKLSNPSSLKIHQTLFKCLGHEISKKKLSLVQQLSTVGVMRIRVVLSKKELIEMIKNGGICIGGATVPGLLREVGENKGTGKRRSLVRTSALESIPEEE</sequence>
<keyword evidence="3" id="KW-1185">Reference proteome</keyword>
<accession>A0ABD0U0G2</accession>
<feature type="region of interest" description="Disordered" evidence="1">
    <location>
        <begin position="96"/>
        <end position="119"/>
    </location>
</feature>
<proteinExistence type="predicted"/>
<evidence type="ECO:0000313" key="3">
    <source>
        <dbReference type="Proteomes" id="UP001552299"/>
    </source>
</evidence>
<protein>
    <submittedName>
        <fullName evidence="2">Uncharacterized protein</fullName>
    </submittedName>
</protein>
<dbReference type="Proteomes" id="UP001552299">
    <property type="component" value="Unassembled WGS sequence"/>
</dbReference>
<dbReference type="AlphaFoldDB" id="A0ABD0U0G2"/>